<keyword evidence="7" id="KW-0153">Cholesterol metabolism</keyword>
<dbReference type="PANTHER" id="PTHR24279">
    <property type="entry name" value="CYTOCHROME P450"/>
    <property type="match status" value="1"/>
</dbReference>
<evidence type="ECO:0000256" key="7">
    <source>
        <dbReference type="ARBA" id="ARBA00022548"/>
    </source>
</evidence>
<dbReference type="EMBL" id="AJVK01020477">
    <property type="status" value="NOT_ANNOTATED_CDS"/>
    <property type="molecule type" value="Genomic_DNA"/>
</dbReference>
<evidence type="ECO:0000256" key="18">
    <source>
        <dbReference type="ARBA" id="ARBA00023166"/>
    </source>
</evidence>
<evidence type="ECO:0000256" key="19">
    <source>
        <dbReference type="ARBA" id="ARBA00023221"/>
    </source>
</evidence>
<evidence type="ECO:0000256" key="13">
    <source>
        <dbReference type="ARBA" id="ARBA00023004"/>
    </source>
</evidence>
<comment type="similarity">
    <text evidence="4">Belongs to the cytochrome P450 family.</text>
</comment>
<organism evidence="26 27">
    <name type="scientific">Phlebotomus papatasi</name>
    <name type="common">Sandfly</name>
    <dbReference type="NCBI Taxonomy" id="29031"/>
    <lineage>
        <taxon>Eukaryota</taxon>
        <taxon>Metazoa</taxon>
        <taxon>Ecdysozoa</taxon>
        <taxon>Arthropoda</taxon>
        <taxon>Hexapoda</taxon>
        <taxon>Insecta</taxon>
        <taxon>Pterygota</taxon>
        <taxon>Neoptera</taxon>
        <taxon>Endopterygota</taxon>
        <taxon>Diptera</taxon>
        <taxon>Nematocera</taxon>
        <taxon>Psychodoidea</taxon>
        <taxon>Psychodidae</taxon>
        <taxon>Phlebotomus</taxon>
        <taxon>Phlebotomus</taxon>
    </lineage>
</organism>
<dbReference type="SUPFAM" id="SSF48264">
    <property type="entry name" value="Cytochrome P450"/>
    <property type="match status" value="1"/>
</dbReference>
<evidence type="ECO:0000256" key="12">
    <source>
        <dbReference type="ARBA" id="ARBA00023002"/>
    </source>
</evidence>
<protein>
    <recommendedName>
        <fullName evidence="6">Cholesterol side-chain cleavage enzyme, mitochondrial</fullName>
        <ecNumber evidence="5">1.14.15.6</ecNumber>
    </recommendedName>
    <alternativeName>
        <fullName evidence="21">CYPXIA1</fullName>
    </alternativeName>
    <alternativeName>
        <fullName evidence="23">Cholesterol desmolase</fullName>
    </alternativeName>
    <alternativeName>
        <fullName evidence="22">Cytochrome P450 11A1</fullName>
    </alternativeName>
    <alternativeName>
        <fullName evidence="24">Cytochrome P450(scc)</fullName>
    </alternativeName>
</protein>
<dbReference type="EnsemblMetazoa" id="PPAI000301-RA">
    <property type="protein sequence ID" value="PPAI000301-PA"/>
    <property type="gene ID" value="PPAI000301"/>
</dbReference>
<keyword evidence="8 25" id="KW-0349">Heme</keyword>
<evidence type="ECO:0000256" key="9">
    <source>
        <dbReference type="ARBA" id="ARBA00022723"/>
    </source>
</evidence>
<keyword evidence="14" id="KW-0503">Monooxygenase</keyword>
<evidence type="ECO:0000256" key="10">
    <source>
        <dbReference type="ARBA" id="ARBA00022792"/>
    </source>
</evidence>
<dbReference type="Gene3D" id="1.10.630.10">
    <property type="entry name" value="Cytochrome P450"/>
    <property type="match status" value="2"/>
</dbReference>
<dbReference type="PRINTS" id="PR00463">
    <property type="entry name" value="EP450I"/>
</dbReference>
<evidence type="ECO:0000256" key="2">
    <source>
        <dbReference type="ARBA" id="ARBA00004637"/>
    </source>
</evidence>
<dbReference type="VEuPathDB" id="VectorBase:PPAI000301"/>
<name>A0A1B0CYX9_PHLPP</name>
<comment type="cofactor">
    <cofactor evidence="1 25">
        <name>heme</name>
        <dbReference type="ChEBI" id="CHEBI:30413"/>
    </cofactor>
</comment>
<keyword evidence="17" id="KW-0472">Membrane</keyword>
<evidence type="ECO:0000256" key="23">
    <source>
        <dbReference type="ARBA" id="ARBA00033274"/>
    </source>
</evidence>
<evidence type="ECO:0000256" key="24">
    <source>
        <dbReference type="ARBA" id="ARBA00033394"/>
    </source>
</evidence>
<dbReference type="Pfam" id="PF00067">
    <property type="entry name" value="p450"/>
    <property type="match status" value="2"/>
</dbReference>
<evidence type="ECO:0000256" key="5">
    <source>
        <dbReference type="ARBA" id="ARBA00012764"/>
    </source>
</evidence>
<proteinExistence type="inferred from homology"/>
<keyword evidence="12" id="KW-0560">Oxidoreductase</keyword>
<evidence type="ECO:0000256" key="21">
    <source>
        <dbReference type="ARBA" id="ARBA00030343"/>
    </source>
</evidence>
<dbReference type="AlphaFoldDB" id="A0A1B0CYX9"/>
<evidence type="ECO:0000256" key="1">
    <source>
        <dbReference type="ARBA" id="ARBA00001971"/>
    </source>
</evidence>
<dbReference type="EC" id="1.14.15.6" evidence="5"/>
<evidence type="ECO:0000256" key="6">
    <source>
        <dbReference type="ARBA" id="ARBA00019844"/>
    </source>
</evidence>
<feature type="binding site" description="axial binding residue" evidence="25">
    <location>
        <position position="366"/>
    </location>
    <ligand>
        <name>heme</name>
        <dbReference type="ChEBI" id="CHEBI:30413"/>
    </ligand>
    <ligandPart>
        <name>Fe</name>
        <dbReference type="ChEBI" id="CHEBI:18248"/>
    </ligandPart>
</feature>
<evidence type="ECO:0000256" key="16">
    <source>
        <dbReference type="ARBA" id="ARBA00023128"/>
    </source>
</evidence>
<keyword evidence="27" id="KW-1185">Reference proteome</keyword>
<evidence type="ECO:0000256" key="17">
    <source>
        <dbReference type="ARBA" id="ARBA00023136"/>
    </source>
</evidence>
<comment type="subcellular location">
    <subcellularLocation>
        <location evidence="2">Mitochondrion inner membrane</location>
        <topology evidence="2">Peripheral membrane protein</topology>
    </subcellularLocation>
</comment>
<dbReference type="PANTHER" id="PTHR24279:SF3">
    <property type="entry name" value="CHOLESTEROL SIDE-CHAIN CLEAVAGE ENZYME, MITOCHONDRIAL"/>
    <property type="match status" value="1"/>
</dbReference>
<dbReference type="EMBL" id="AJVK01020476">
    <property type="status" value="NOT_ANNOTATED_CDS"/>
    <property type="molecule type" value="Genomic_DNA"/>
</dbReference>
<keyword evidence="16" id="KW-0496">Mitochondrion</keyword>
<dbReference type="EMBL" id="AJVK01020478">
    <property type="status" value="NOT_ANNOTATED_CDS"/>
    <property type="molecule type" value="Genomic_DNA"/>
</dbReference>
<keyword evidence="11" id="KW-0809">Transit peptide</keyword>
<evidence type="ECO:0000313" key="26">
    <source>
        <dbReference type="EnsemblMetazoa" id="PPAI000301-PA"/>
    </source>
</evidence>
<evidence type="ECO:0000256" key="3">
    <source>
        <dbReference type="ARBA" id="ARBA00005108"/>
    </source>
</evidence>
<evidence type="ECO:0000256" key="20">
    <source>
        <dbReference type="ARBA" id="ARBA00023250"/>
    </source>
</evidence>
<keyword evidence="18" id="KW-1207">Sterol metabolism</keyword>
<dbReference type="InterPro" id="IPR002401">
    <property type="entry name" value="Cyt_P450_E_grp-I"/>
</dbReference>
<dbReference type="Proteomes" id="UP000092462">
    <property type="component" value="Unassembled WGS sequence"/>
</dbReference>
<evidence type="ECO:0000256" key="11">
    <source>
        <dbReference type="ARBA" id="ARBA00022946"/>
    </source>
</evidence>
<evidence type="ECO:0000256" key="8">
    <source>
        <dbReference type="ARBA" id="ARBA00022617"/>
    </source>
</evidence>
<dbReference type="PRINTS" id="PR00385">
    <property type="entry name" value="P450"/>
</dbReference>
<keyword evidence="10" id="KW-0999">Mitochondrion inner membrane</keyword>
<keyword evidence="20" id="KW-0755">Steroidogenesis</keyword>
<evidence type="ECO:0000256" key="4">
    <source>
        <dbReference type="ARBA" id="ARBA00010617"/>
    </source>
</evidence>
<dbReference type="InterPro" id="IPR050479">
    <property type="entry name" value="CYP11_CYP27_families"/>
</dbReference>
<dbReference type="GO" id="GO:0016705">
    <property type="term" value="F:oxidoreductase activity, acting on paired donors, with incorporation or reduction of molecular oxygen"/>
    <property type="evidence" value="ECO:0007669"/>
    <property type="project" value="InterPro"/>
</dbReference>
<reference evidence="26" key="1">
    <citation type="submission" date="2022-08" db="UniProtKB">
        <authorList>
            <consortium name="EnsemblMetazoa"/>
        </authorList>
    </citation>
    <scope>IDENTIFICATION</scope>
    <source>
        <strain evidence="26">Israel</strain>
    </source>
</reference>
<evidence type="ECO:0000256" key="25">
    <source>
        <dbReference type="PIRSR" id="PIRSR602401-1"/>
    </source>
</evidence>
<keyword evidence="13 25" id="KW-0408">Iron</keyword>
<keyword evidence="15" id="KW-0443">Lipid metabolism</keyword>
<dbReference type="GO" id="GO:0005506">
    <property type="term" value="F:iron ion binding"/>
    <property type="evidence" value="ECO:0007669"/>
    <property type="project" value="InterPro"/>
</dbReference>
<dbReference type="InterPro" id="IPR036396">
    <property type="entry name" value="Cyt_P450_sf"/>
</dbReference>
<keyword evidence="19" id="KW-0753">Steroid metabolism</keyword>
<dbReference type="InterPro" id="IPR001128">
    <property type="entry name" value="Cyt_P450"/>
</dbReference>
<evidence type="ECO:0000256" key="15">
    <source>
        <dbReference type="ARBA" id="ARBA00023098"/>
    </source>
</evidence>
<evidence type="ECO:0000313" key="27">
    <source>
        <dbReference type="Proteomes" id="UP000092462"/>
    </source>
</evidence>
<dbReference type="GO" id="GO:0020037">
    <property type="term" value="F:heme binding"/>
    <property type="evidence" value="ECO:0007669"/>
    <property type="project" value="InterPro"/>
</dbReference>
<comment type="pathway">
    <text evidence="3">Lipid metabolism; C21-steroid hormone metabolism.</text>
</comment>
<dbReference type="GO" id="GO:0004497">
    <property type="term" value="F:monooxygenase activity"/>
    <property type="evidence" value="ECO:0007669"/>
    <property type="project" value="UniProtKB-KW"/>
</dbReference>
<keyword evidence="9 25" id="KW-0479">Metal-binding</keyword>
<dbReference type="VEuPathDB" id="VectorBase:PPAPM1_002564"/>
<sequence length="419" mass="48126">MFRVNVVHSLRKFCSFSKVNNGKCVLEFKDIPVAKGLPVIGTTLDIVGAGSAPKFHEYINERHKKLGSMFRERIGSLECLFISDPEVIREIFLHEGKYPRHPIPDAWKLYERKHRNKRGLLFMDGEDWLYHRKIMNTLLLNRDFSPFVDPIKNSVGRLMAKWEASEPIKPLENIESDLYRWSLETIINLTVGSAYTEIQPEIEESLEKLSRVLHRVFKTSAKLFLLPPQICEFLGTNGGTRALKMMLILLSKHPDVQENIRKEVVGRDSANADEIPILRATIRETLRLFPVAPFVGRVIGGKDTILGNYRIDQEVMGIVSLYTSSRDPRNFYNPNQFHPKRWMRSEGASEHKPQASLPFALGARSCIGQKIAMKQMCELLRQLLQHFHLKNYTGPVNPVLQLITVPDKKIEIGLRKIHL</sequence>
<accession>A0A1B0CYX9</accession>
<evidence type="ECO:0000256" key="14">
    <source>
        <dbReference type="ARBA" id="ARBA00023033"/>
    </source>
</evidence>
<evidence type="ECO:0000256" key="22">
    <source>
        <dbReference type="ARBA" id="ARBA00032666"/>
    </source>
</evidence>